<sequence length="92" mass="10243">MPRSFGPQSQRRRFTPLAPRRQHSPIDPSLLDTMPSSLENTTKSVEGLSPQNPFDDNGFDSQDDALIGDEDEPTSRGNQSTEKDQGCRPSLR</sequence>
<evidence type="ECO:0000313" key="2">
    <source>
        <dbReference type="EMBL" id="OAF59085.1"/>
    </source>
</evidence>
<evidence type="ECO:0000256" key="1">
    <source>
        <dbReference type="SAM" id="MobiDB-lite"/>
    </source>
</evidence>
<feature type="compositionally biased region" description="Acidic residues" evidence="1">
    <location>
        <begin position="57"/>
        <end position="72"/>
    </location>
</feature>
<proteinExistence type="predicted"/>
<gene>
    <name evidence="2" type="ORF">VC83_04341</name>
</gene>
<organism evidence="2">
    <name type="scientific">Pseudogymnoascus destructans</name>
    <dbReference type="NCBI Taxonomy" id="655981"/>
    <lineage>
        <taxon>Eukaryota</taxon>
        <taxon>Fungi</taxon>
        <taxon>Dikarya</taxon>
        <taxon>Ascomycota</taxon>
        <taxon>Pezizomycotina</taxon>
        <taxon>Leotiomycetes</taxon>
        <taxon>Thelebolales</taxon>
        <taxon>Thelebolaceae</taxon>
        <taxon>Pseudogymnoascus</taxon>
    </lineage>
</organism>
<dbReference type="AlphaFoldDB" id="A0A177AAD0"/>
<dbReference type="VEuPathDB" id="FungiDB:GMDG_04515"/>
<feature type="region of interest" description="Disordered" evidence="1">
    <location>
        <begin position="1"/>
        <end position="92"/>
    </location>
</feature>
<dbReference type="GeneID" id="36287413"/>
<dbReference type="RefSeq" id="XP_024324369.1">
    <property type="nucleotide sequence ID" value="XM_024467975.1"/>
</dbReference>
<reference evidence="2" key="1">
    <citation type="submission" date="2016-03" db="EMBL/GenBank/DDBJ databases">
        <title>Updated assembly of Pseudogymnoascus destructans, the fungus causing white-nose syndrome of bats.</title>
        <authorList>
            <person name="Palmer J.M."/>
            <person name="Drees K.P."/>
            <person name="Foster J.T."/>
            <person name="Lindner D.L."/>
        </authorList>
    </citation>
    <scope>NUCLEOTIDE SEQUENCE [LARGE SCALE GENOMIC DNA]</scope>
    <source>
        <strain evidence="2">20631-21</strain>
    </source>
</reference>
<dbReference type="EMBL" id="KV441394">
    <property type="protein sequence ID" value="OAF59085.1"/>
    <property type="molecule type" value="Genomic_DNA"/>
</dbReference>
<name>A0A177AAD0_9PEZI</name>
<protein>
    <submittedName>
        <fullName evidence="2">Uncharacterized protein</fullName>
    </submittedName>
</protein>
<feature type="compositionally biased region" description="Polar residues" evidence="1">
    <location>
        <begin position="34"/>
        <end position="54"/>
    </location>
</feature>
<dbReference type="Proteomes" id="UP000077154">
    <property type="component" value="Unassembled WGS sequence"/>
</dbReference>
<accession>A0A177AAD0</accession>